<evidence type="ECO:0000256" key="1">
    <source>
        <dbReference type="ARBA" id="ARBA00023125"/>
    </source>
</evidence>
<dbReference type="STRING" id="1285928.SAMN04487894_105193"/>
<dbReference type="InterPro" id="IPR050807">
    <property type="entry name" value="TransReg_Diox_bact_type"/>
</dbReference>
<dbReference type="PROSITE" id="PS50943">
    <property type="entry name" value="HTH_CROC1"/>
    <property type="match status" value="1"/>
</dbReference>
<dbReference type="GO" id="GO:0003700">
    <property type="term" value="F:DNA-binding transcription factor activity"/>
    <property type="evidence" value="ECO:0007669"/>
    <property type="project" value="TreeGrafter"/>
</dbReference>
<dbReference type="InterPro" id="IPR010982">
    <property type="entry name" value="Lambda_DNA-bd_dom_sf"/>
</dbReference>
<dbReference type="CDD" id="cd00093">
    <property type="entry name" value="HTH_XRE"/>
    <property type="match status" value="1"/>
</dbReference>
<dbReference type="Proteomes" id="UP000198757">
    <property type="component" value="Unassembled WGS sequence"/>
</dbReference>
<evidence type="ECO:0000259" key="2">
    <source>
        <dbReference type="PROSITE" id="PS50943"/>
    </source>
</evidence>
<sequence length="189" mass="21599">MSRELFLLVGEKIKEQRVQKKITLDKLAGKAGVTKGLISQIENNRTIPSLPVLFALIDSLELNVKEFFTGLHEAHSIPRVLIIREDAHAPFKKEPVTGFQYNRILSRSLMTQTVDVVLLELKPGAGRKKMIRTDAFECKYIIEGKLEYQVGEHVFQLNAGDTLFFDGREPHKLKNTGRSKVRILVMYFF</sequence>
<protein>
    <submittedName>
        <fullName evidence="3">Transcriptional regulator, XRE family with cupin sensor</fullName>
    </submittedName>
</protein>
<dbReference type="PANTHER" id="PTHR46797:SF1">
    <property type="entry name" value="METHYLPHOSPHONATE SYNTHASE"/>
    <property type="match status" value="1"/>
</dbReference>
<accession>A0A1G6R8Q0</accession>
<dbReference type="Pfam" id="PF01381">
    <property type="entry name" value="HTH_3"/>
    <property type="match status" value="1"/>
</dbReference>
<reference evidence="4" key="1">
    <citation type="submission" date="2016-10" db="EMBL/GenBank/DDBJ databases">
        <authorList>
            <person name="Varghese N."/>
            <person name="Submissions S."/>
        </authorList>
    </citation>
    <scope>NUCLEOTIDE SEQUENCE [LARGE SCALE GENOMIC DNA]</scope>
    <source>
        <strain evidence="4">DSM 25811 / CCM 8410 / LMG 26954 / E90</strain>
    </source>
</reference>
<dbReference type="OrthoDB" id="9805356at2"/>
<dbReference type="Gene3D" id="2.60.120.10">
    <property type="entry name" value="Jelly Rolls"/>
    <property type="match status" value="1"/>
</dbReference>
<dbReference type="Pfam" id="PF07883">
    <property type="entry name" value="Cupin_2"/>
    <property type="match status" value="1"/>
</dbReference>
<dbReference type="InterPro" id="IPR013096">
    <property type="entry name" value="Cupin_2"/>
</dbReference>
<dbReference type="GO" id="GO:0005829">
    <property type="term" value="C:cytosol"/>
    <property type="evidence" value="ECO:0007669"/>
    <property type="project" value="TreeGrafter"/>
</dbReference>
<dbReference type="SUPFAM" id="SSF51182">
    <property type="entry name" value="RmlC-like cupins"/>
    <property type="match status" value="1"/>
</dbReference>
<dbReference type="InterPro" id="IPR011051">
    <property type="entry name" value="RmlC_Cupin_sf"/>
</dbReference>
<dbReference type="GO" id="GO:0003677">
    <property type="term" value="F:DNA binding"/>
    <property type="evidence" value="ECO:0007669"/>
    <property type="project" value="UniProtKB-KW"/>
</dbReference>
<dbReference type="AlphaFoldDB" id="A0A1G6R8Q0"/>
<organism evidence="3 4">
    <name type="scientific">Niabella drilacis (strain DSM 25811 / CCM 8410 / CCUG 62505 / LMG 26954 / E90)</name>
    <dbReference type="NCBI Taxonomy" id="1285928"/>
    <lineage>
        <taxon>Bacteria</taxon>
        <taxon>Pseudomonadati</taxon>
        <taxon>Bacteroidota</taxon>
        <taxon>Chitinophagia</taxon>
        <taxon>Chitinophagales</taxon>
        <taxon>Chitinophagaceae</taxon>
        <taxon>Niabella</taxon>
    </lineage>
</organism>
<dbReference type="InterPro" id="IPR014710">
    <property type="entry name" value="RmlC-like_jellyroll"/>
</dbReference>
<dbReference type="SUPFAM" id="SSF47413">
    <property type="entry name" value="lambda repressor-like DNA-binding domains"/>
    <property type="match status" value="1"/>
</dbReference>
<proteinExistence type="predicted"/>
<dbReference type="CDD" id="cd02209">
    <property type="entry name" value="cupin_XRE_C"/>
    <property type="match status" value="1"/>
</dbReference>
<name>A0A1G6R8Q0_NIADE</name>
<dbReference type="InterPro" id="IPR001387">
    <property type="entry name" value="Cro/C1-type_HTH"/>
</dbReference>
<dbReference type="Gene3D" id="1.10.260.40">
    <property type="entry name" value="lambda repressor-like DNA-binding domains"/>
    <property type="match status" value="1"/>
</dbReference>
<dbReference type="EMBL" id="FMZO01000005">
    <property type="protein sequence ID" value="SDD00999.1"/>
    <property type="molecule type" value="Genomic_DNA"/>
</dbReference>
<feature type="domain" description="HTH cro/C1-type" evidence="2">
    <location>
        <begin position="13"/>
        <end position="67"/>
    </location>
</feature>
<dbReference type="PANTHER" id="PTHR46797">
    <property type="entry name" value="HTH-TYPE TRANSCRIPTIONAL REGULATOR"/>
    <property type="match status" value="1"/>
</dbReference>
<evidence type="ECO:0000313" key="3">
    <source>
        <dbReference type="EMBL" id="SDD00999.1"/>
    </source>
</evidence>
<evidence type="ECO:0000313" key="4">
    <source>
        <dbReference type="Proteomes" id="UP000198757"/>
    </source>
</evidence>
<keyword evidence="4" id="KW-1185">Reference proteome</keyword>
<gene>
    <name evidence="3" type="ORF">SAMN04487894_105193</name>
</gene>
<dbReference type="SMART" id="SM00530">
    <property type="entry name" value="HTH_XRE"/>
    <property type="match status" value="1"/>
</dbReference>
<dbReference type="RefSeq" id="WP_090390166.1">
    <property type="nucleotide sequence ID" value="NZ_FMZO01000005.1"/>
</dbReference>
<keyword evidence="1" id="KW-0238">DNA-binding</keyword>